<evidence type="ECO:0000256" key="1">
    <source>
        <dbReference type="ARBA" id="ARBA00022491"/>
    </source>
</evidence>
<dbReference type="PROSITE" id="PS01081">
    <property type="entry name" value="HTH_TETR_1"/>
    <property type="match status" value="1"/>
</dbReference>
<dbReference type="InterPro" id="IPR041490">
    <property type="entry name" value="KstR2_TetR_C"/>
</dbReference>
<organism evidence="8 9">
    <name type="scientific">Candidatus Marimicrobium litorale</name>
    <dbReference type="NCBI Taxonomy" id="2518991"/>
    <lineage>
        <taxon>Bacteria</taxon>
        <taxon>Pseudomonadati</taxon>
        <taxon>Pseudomonadota</taxon>
        <taxon>Gammaproteobacteria</taxon>
        <taxon>Cellvibrionales</taxon>
        <taxon>Halieaceae</taxon>
        <taxon>Marimicrobium</taxon>
    </lineage>
</organism>
<evidence type="ECO:0000259" key="7">
    <source>
        <dbReference type="PROSITE" id="PS50977"/>
    </source>
</evidence>
<dbReference type="Gene3D" id="1.10.10.60">
    <property type="entry name" value="Homeodomain-like"/>
    <property type="match status" value="2"/>
</dbReference>
<dbReference type="PANTHER" id="PTHR30055">
    <property type="entry name" value="HTH-TYPE TRANSCRIPTIONAL REGULATOR RUTR"/>
    <property type="match status" value="1"/>
</dbReference>
<feature type="compositionally biased region" description="Polar residues" evidence="6">
    <location>
        <begin position="1"/>
        <end position="19"/>
    </location>
</feature>
<accession>A0ABT3TA36</accession>
<sequence length="433" mass="47922">MTSDNALPNSGGPSPFNRTAQHDAKRSAILSQAAKLFNYQGSRGTTLQDIASSLGLTKTSLYYYVKTKEDLIYQCYRVALEHHHSALDTIEQETTDPRARAAGFLKQHFVSWGAAQNGTGPHIAALMEIAALKGQHKEEIEAQYIALFKRVRNNIRTGVAEGSLRPCESTATTRAIMGSLDWTFSWLHGVPLEQLEATAHAALDILANGLASTEPLHAVALDAPGERPNESLEGFNREETNRLKQEAFYKTGTRFFNRRGFNGASLDEIAEDLKVSKGAFYYHIKSKEDLLSSCYKRSLNILGDIHDRADRGTDCGLIRAQRICLEAFKVQISADGPLIRYNTITALPMARRREILKQTEALNTHFGQLLEQGIEDGSVRPINIFIARQLIAGAINAAMDIGKWREVDDPESAAIDYFNVLFNGLLPRADATD</sequence>
<evidence type="ECO:0000256" key="5">
    <source>
        <dbReference type="PROSITE-ProRule" id="PRU00335"/>
    </source>
</evidence>
<keyword evidence="9" id="KW-1185">Reference proteome</keyword>
<dbReference type="InterPro" id="IPR023772">
    <property type="entry name" value="DNA-bd_HTH_TetR-type_CS"/>
</dbReference>
<reference evidence="8" key="1">
    <citation type="submission" date="2019-02" db="EMBL/GenBank/DDBJ databases">
        <authorList>
            <person name="Li S.-H."/>
        </authorList>
    </citation>
    <scope>NUCLEOTIDE SEQUENCE</scope>
    <source>
        <strain evidence="8">IMCC11814</strain>
    </source>
</reference>
<dbReference type="Pfam" id="PF00440">
    <property type="entry name" value="TetR_N"/>
    <property type="match status" value="2"/>
</dbReference>
<dbReference type="InterPro" id="IPR050109">
    <property type="entry name" value="HTH-type_TetR-like_transc_reg"/>
</dbReference>
<evidence type="ECO:0000256" key="3">
    <source>
        <dbReference type="ARBA" id="ARBA00023125"/>
    </source>
</evidence>
<dbReference type="InterPro" id="IPR009057">
    <property type="entry name" value="Homeodomain-like_sf"/>
</dbReference>
<dbReference type="PANTHER" id="PTHR30055:SF175">
    <property type="entry name" value="HTH-TYPE TRANSCRIPTIONAL REPRESSOR KSTR2"/>
    <property type="match status" value="1"/>
</dbReference>
<keyword evidence="4" id="KW-0804">Transcription</keyword>
<name>A0ABT3TA36_9GAMM</name>
<gene>
    <name evidence="8" type="ORF">EYC82_17340</name>
</gene>
<dbReference type="SUPFAM" id="SSF46689">
    <property type="entry name" value="Homeodomain-like"/>
    <property type="match status" value="2"/>
</dbReference>
<keyword evidence="2" id="KW-0805">Transcription regulation</keyword>
<feature type="DNA-binding region" description="H-T-H motif" evidence="5">
    <location>
        <begin position="265"/>
        <end position="284"/>
    </location>
</feature>
<comment type="caution">
    <text evidence="8">The sequence shown here is derived from an EMBL/GenBank/DDBJ whole genome shotgun (WGS) entry which is preliminary data.</text>
</comment>
<dbReference type="PRINTS" id="PR00455">
    <property type="entry name" value="HTHTETR"/>
</dbReference>
<feature type="domain" description="HTH tetR-type" evidence="7">
    <location>
        <begin position="242"/>
        <end position="302"/>
    </location>
</feature>
<keyword evidence="1" id="KW-0678">Repressor</keyword>
<keyword evidence="3 5" id="KW-0238">DNA-binding</keyword>
<dbReference type="Gene3D" id="1.10.357.10">
    <property type="entry name" value="Tetracycline Repressor, domain 2"/>
    <property type="match status" value="2"/>
</dbReference>
<feature type="DNA-binding region" description="H-T-H motif" evidence="5">
    <location>
        <begin position="46"/>
        <end position="65"/>
    </location>
</feature>
<dbReference type="SUPFAM" id="SSF48498">
    <property type="entry name" value="Tetracyclin repressor-like, C-terminal domain"/>
    <property type="match status" value="2"/>
</dbReference>
<dbReference type="InterPro" id="IPR001647">
    <property type="entry name" value="HTH_TetR"/>
</dbReference>
<proteinExistence type="predicted"/>
<dbReference type="PROSITE" id="PS50977">
    <property type="entry name" value="HTH_TETR_2"/>
    <property type="match status" value="2"/>
</dbReference>
<evidence type="ECO:0000256" key="4">
    <source>
        <dbReference type="ARBA" id="ARBA00023163"/>
    </source>
</evidence>
<dbReference type="EMBL" id="SHNO01000002">
    <property type="protein sequence ID" value="MCX2979105.1"/>
    <property type="molecule type" value="Genomic_DNA"/>
</dbReference>
<evidence type="ECO:0000313" key="8">
    <source>
        <dbReference type="EMBL" id="MCX2979105.1"/>
    </source>
</evidence>
<protein>
    <submittedName>
        <fullName evidence="8">TetR/AcrR family transcriptional regulator</fullName>
    </submittedName>
</protein>
<feature type="domain" description="HTH tetR-type" evidence="7">
    <location>
        <begin position="23"/>
        <end position="83"/>
    </location>
</feature>
<dbReference type="Proteomes" id="UP001143304">
    <property type="component" value="Unassembled WGS sequence"/>
</dbReference>
<evidence type="ECO:0000256" key="2">
    <source>
        <dbReference type="ARBA" id="ARBA00023015"/>
    </source>
</evidence>
<dbReference type="InterPro" id="IPR036271">
    <property type="entry name" value="Tet_transcr_reg_TetR-rel_C_sf"/>
</dbReference>
<feature type="region of interest" description="Disordered" evidence="6">
    <location>
        <begin position="1"/>
        <end position="23"/>
    </location>
</feature>
<evidence type="ECO:0000256" key="6">
    <source>
        <dbReference type="SAM" id="MobiDB-lite"/>
    </source>
</evidence>
<evidence type="ECO:0000313" key="9">
    <source>
        <dbReference type="Proteomes" id="UP001143304"/>
    </source>
</evidence>
<dbReference type="Pfam" id="PF17932">
    <property type="entry name" value="TetR_C_24"/>
    <property type="match status" value="1"/>
</dbReference>
<dbReference type="RefSeq" id="WP_279250891.1">
    <property type="nucleotide sequence ID" value="NZ_SHNO01000002.1"/>
</dbReference>